<keyword evidence="21" id="KW-1185">Reference proteome</keyword>
<evidence type="ECO:0000256" key="14">
    <source>
        <dbReference type="ARBA" id="ARBA00023316"/>
    </source>
</evidence>
<dbReference type="InterPro" id="IPR001460">
    <property type="entry name" value="PCN-bd_Tpept"/>
</dbReference>
<feature type="domain" description="Penicillin-binding protein transpeptidase" evidence="18">
    <location>
        <begin position="337"/>
        <end position="620"/>
    </location>
</feature>
<dbReference type="AlphaFoldDB" id="A0A7S8EAU8"/>
<accession>A0A7S8EAU8</accession>
<comment type="catalytic activity">
    <reaction evidence="16">
        <text>[GlcNAc-(1-&gt;4)-Mur2Ac(oyl-L-Ala-gamma-D-Glu-L-Lys-D-Ala-D-Ala)](n)-di-trans,octa-cis-undecaprenyl diphosphate + beta-D-GlcNAc-(1-&gt;4)-Mur2Ac(oyl-L-Ala-gamma-D-Glu-L-Lys-D-Ala-D-Ala)-di-trans,octa-cis-undecaprenyl diphosphate = [GlcNAc-(1-&gt;4)-Mur2Ac(oyl-L-Ala-gamma-D-Glu-L-Lys-D-Ala-D-Ala)](n+1)-di-trans,octa-cis-undecaprenyl diphosphate + di-trans,octa-cis-undecaprenyl diphosphate + H(+)</text>
        <dbReference type="Rhea" id="RHEA:23708"/>
        <dbReference type="Rhea" id="RHEA-COMP:9602"/>
        <dbReference type="Rhea" id="RHEA-COMP:9603"/>
        <dbReference type="ChEBI" id="CHEBI:15378"/>
        <dbReference type="ChEBI" id="CHEBI:58405"/>
        <dbReference type="ChEBI" id="CHEBI:60033"/>
        <dbReference type="ChEBI" id="CHEBI:78435"/>
        <dbReference type="EC" id="2.4.99.28"/>
    </reaction>
</comment>
<dbReference type="Pfam" id="PF00912">
    <property type="entry name" value="Transgly"/>
    <property type="match status" value="1"/>
</dbReference>
<feature type="transmembrane region" description="Helical" evidence="17">
    <location>
        <begin position="12"/>
        <end position="36"/>
    </location>
</feature>
<dbReference type="Proteomes" id="UP000594468">
    <property type="component" value="Chromosome"/>
</dbReference>
<evidence type="ECO:0000256" key="8">
    <source>
        <dbReference type="ARBA" id="ARBA00022679"/>
    </source>
</evidence>
<dbReference type="InterPro" id="IPR023346">
    <property type="entry name" value="Lysozyme-like_dom_sf"/>
</dbReference>
<evidence type="ECO:0000256" key="6">
    <source>
        <dbReference type="ARBA" id="ARBA00022670"/>
    </source>
</evidence>
<dbReference type="InterPro" id="IPR001264">
    <property type="entry name" value="Glyco_trans_51"/>
</dbReference>
<keyword evidence="5" id="KW-0121">Carboxypeptidase</keyword>
<dbReference type="PANTHER" id="PTHR32282:SF11">
    <property type="entry name" value="PENICILLIN-BINDING PROTEIN 1B"/>
    <property type="match status" value="1"/>
</dbReference>
<evidence type="ECO:0000256" key="1">
    <source>
        <dbReference type="ARBA" id="ARBA00004236"/>
    </source>
</evidence>
<proteinExistence type="inferred from homology"/>
<dbReference type="GO" id="GO:0009252">
    <property type="term" value="P:peptidoglycan biosynthetic process"/>
    <property type="evidence" value="ECO:0007669"/>
    <property type="project" value="UniProtKB-KW"/>
</dbReference>
<protein>
    <submittedName>
        <fullName evidence="20">Transglycosylase domain-containing protein</fullName>
    </submittedName>
</protein>
<evidence type="ECO:0000313" key="20">
    <source>
        <dbReference type="EMBL" id="QPC83544.1"/>
    </source>
</evidence>
<dbReference type="KEGG" id="pmet:G4Y79_03940"/>
<dbReference type="EMBL" id="CP062983">
    <property type="protein sequence ID" value="QPC83544.1"/>
    <property type="molecule type" value="Genomic_DNA"/>
</dbReference>
<sequence>MRRLFRYFKRHLRLIALGTGLVALLGAVFFYFWVFYDLPPVENVQAGLKLPSTRIYDRNGVLLYEISPPEQGRSTPLTLEQVPQHCIDAFIATEDANYWFHPGVDIEGILRALWINLRGGDVIAGGSTITQQTARLLLLDPNQQAERTLQRKLKEAVLAIQLQNATSKEDVLAMYLNQTYFGNLSYGLEAAARAYFSKSAMDLSLAECALLAGMAQNAVLHDPLSNFESAKERQEVALRLMTQQGYLTETQAASAGRDELQFGSTPFPIDAPHFVMAVWKQLERTYPDELYHGGLEVITTVDSTWQRTAQEIAQRQLTLLNHPPANVRVPANANNAAVVAMDPYTGQVLTMLGSPDYFNESIDGAVNAALALRQPGSALKPFTYAAAMNPDLPEPYTAATMILDVETPFITRKLESYTPSNYGQVEHGPVLVREALASSYNIPAVVALEHLGLRNFVAFVGNIGLSNLAQNTDVDLSITLGGGEVRLVDLVQAYSIFPNGGYRIEPQYILSVTTHDGDVLYQWKQQPLRQQVLDERIAYIISDILSDNNARIPSFGEVSPLQIGRPAAAKTGTTTDFRDNWVVGYTPNLVVGVWVGNADNTPMVEITGVSGAGPIYHQFMRRVLRGQPELTFERPEGLTRVEVCSLSGQLPTSACTLTHSEWFIPGTEPTEEDTFYQVFEIDRETGLLADDDTPPETIAEQTFIVLPQEARDWASHHGIAQPPTGAMVLAPDADDAVRLLEPDPYTVFEQSPIVPPETQRLRLTVGAPTGTQQVSYYMDDVSIGRVTEAPWTLWWVLDLGHHELVAEAVLADGTTQRSDPVPFTVVEYQPPQPHTVPVGQ</sequence>
<evidence type="ECO:0000256" key="17">
    <source>
        <dbReference type="SAM" id="Phobius"/>
    </source>
</evidence>
<dbReference type="InterPro" id="IPR036950">
    <property type="entry name" value="PBP_transglycosylase"/>
</dbReference>
<comment type="similarity">
    <text evidence="3">In the N-terminal section; belongs to the glycosyltransferase 51 family.</text>
</comment>
<evidence type="ECO:0000256" key="4">
    <source>
        <dbReference type="ARBA" id="ARBA00022475"/>
    </source>
</evidence>
<keyword evidence="11" id="KW-0573">Peptidoglycan synthesis</keyword>
<dbReference type="GO" id="GO:0006508">
    <property type="term" value="P:proteolysis"/>
    <property type="evidence" value="ECO:0007669"/>
    <property type="project" value="UniProtKB-KW"/>
</dbReference>
<comment type="similarity">
    <text evidence="2">In the C-terminal section; belongs to the transpeptidase family.</text>
</comment>
<evidence type="ECO:0000259" key="18">
    <source>
        <dbReference type="Pfam" id="PF00905"/>
    </source>
</evidence>
<evidence type="ECO:0000256" key="15">
    <source>
        <dbReference type="ARBA" id="ARBA00034000"/>
    </source>
</evidence>
<dbReference type="GO" id="GO:0071555">
    <property type="term" value="P:cell wall organization"/>
    <property type="evidence" value="ECO:0007669"/>
    <property type="project" value="UniProtKB-KW"/>
</dbReference>
<evidence type="ECO:0000256" key="3">
    <source>
        <dbReference type="ARBA" id="ARBA00007739"/>
    </source>
</evidence>
<dbReference type="Gene3D" id="2.60.40.10">
    <property type="entry name" value="Immunoglobulins"/>
    <property type="match status" value="1"/>
</dbReference>
<dbReference type="SUPFAM" id="SSF53955">
    <property type="entry name" value="Lysozyme-like"/>
    <property type="match status" value="1"/>
</dbReference>
<keyword evidence="14" id="KW-0961">Cell wall biogenesis/degradation</keyword>
<dbReference type="InterPro" id="IPR013783">
    <property type="entry name" value="Ig-like_fold"/>
</dbReference>
<keyword evidence="8" id="KW-0808">Transferase</keyword>
<keyword evidence="9" id="KW-0378">Hydrolase</keyword>
<keyword evidence="12 17" id="KW-0472">Membrane</keyword>
<evidence type="ECO:0000256" key="2">
    <source>
        <dbReference type="ARBA" id="ARBA00007090"/>
    </source>
</evidence>
<evidence type="ECO:0000313" key="21">
    <source>
        <dbReference type="Proteomes" id="UP000594468"/>
    </source>
</evidence>
<dbReference type="GO" id="GO:0008360">
    <property type="term" value="P:regulation of cell shape"/>
    <property type="evidence" value="ECO:0007669"/>
    <property type="project" value="UniProtKB-KW"/>
</dbReference>
<dbReference type="GO" id="GO:0008955">
    <property type="term" value="F:peptidoglycan glycosyltransferase activity"/>
    <property type="evidence" value="ECO:0007669"/>
    <property type="project" value="UniProtKB-EC"/>
</dbReference>
<evidence type="ECO:0000256" key="10">
    <source>
        <dbReference type="ARBA" id="ARBA00022960"/>
    </source>
</evidence>
<evidence type="ECO:0000256" key="16">
    <source>
        <dbReference type="ARBA" id="ARBA00049902"/>
    </source>
</evidence>
<evidence type="ECO:0000256" key="11">
    <source>
        <dbReference type="ARBA" id="ARBA00022984"/>
    </source>
</evidence>
<dbReference type="Pfam" id="PF00905">
    <property type="entry name" value="Transpeptidase"/>
    <property type="match status" value="1"/>
</dbReference>
<dbReference type="PANTHER" id="PTHR32282">
    <property type="entry name" value="BINDING PROTEIN TRANSPEPTIDASE, PUTATIVE-RELATED"/>
    <property type="match status" value="1"/>
</dbReference>
<gene>
    <name evidence="20" type="ORF">G4Y79_03940</name>
</gene>
<comment type="catalytic activity">
    <reaction evidence="15">
        <text>Preferential cleavage: (Ac)2-L-Lys-D-Ala-|-D-Ala. Also transpeptidation of peptidyl-alanyl moieties that are N-acyl substituents of D-alanine.</text>
        <dbReference type="EC" id="3.4.16.4"/>
    </reaction>
</comment>
<dbReference type="FunFam" id="1.10.3810.10:FF:000001">
    <property type="entry name" value="Penicillin-binding protein 1A"/>
    <property type="match status" value="1"/>
</dbReference>
<name>A0A7S8EAU8_9CHLR</name>
<keyword evidence="6" id="KW-0645">Protease</keyword>
<reference evidence="20 21" key="1">
    <citation type="submission" date="2020-02" db="EMBL/GenBank/DDBJ databases">
        <authorList>
            <person name="Zheng R.K."/>
            <person name="Sun C.M."/>
        </authorList>
    </citation>
    <scope>NUCLEOTIDE SEQUENCE [LARGE SCALE GENOMIC DNA]</scope>
    <source>
        <strain evidence="21">rifampicinis</strain>
    </source>
</reference>
<dbReference type="SUPFAM" id="SSF56601">
    <property type="entry name" value="beta-lactamase/transpeptidase-like"/>
    <property type="match status" value="1"/>
</dbReference>
<organism evidence="20 21">
    <name type="scientific">Phototrophicus methaneseepsis</name>
    <dbReference type="NCBI Taxonomy" id="2710758"/>
    <lineage>
        <taxon>Bacteria</taxon>
        <taxon>Bacillati</taxon>
        <taxon>Chloroflexota</taxon>
        <taxon>Candidatus Thermofontia</taxon>
        <taxon>Phototrophicales</taxon>
        <taxon>Phototrophicaceae</taxon>
        <taxon>Phototrophicus</taxon>
    </lineage>
</organism>
<dbReference type="InterPro" id="IPR050396">
    <property type="entry name" value="Glycosyltr_51/Transpeptidase"/>
</dbReference>
<evidence type="ECO:0000256" key="9">
    <source>
        <dbReference type="ARBA" id="ARBA00022801"/>
    </source>
</evidence>
<feature type="domain" description="Glycosyl transferase family 51" evidence="19">
    <location>
        <begin position="63"/>
        <end position="241"/>
    </location>
</feature>
<keyword evidence="7" id="KW-0328">Glycosyltransferase</keyword>
<dbReference type="GO" id="GO:0009002">
    <property type="term" value="F:serine-type D-Ala-D-Ala carboxypeptidase activity"/>
    <property type="evidence" value="ECO:0007669"/>
    <property type="project" value="UniProtKB-EC"/>
</dbReference>
<dbReference type="GO" id="GO:0005886">
    <property type="term" value="C:plasma membrane"/>
    <property type="evidence" value="ECO:0007669"/>
    <property type="project" value="UniProtKB-SubCell"/>
</dbReference>
<dbReference type="RefSeq" id="WP_195171610.1">
    <property type="nucleotide sequence ID" value="NZ_CP062983.1"/>
</dbReference>
<keyword evidence="17" id="KW-0812">Transmembrane</keyword>
<dbReference type="InterPro" id="IPR012338">
    <property type="entry name" value="Beta-lactam/transpept-like"/>
</dbReference>
<keyword evidence="4" id="KW-1003">Cell membrane</keyword>
<evidence type="ECO:0000256" key="12">
    <source>
        <dbReference type="ARBA" id="ARBA00023136"/>
    </source>
</evidence>
<dbReference type="Gene3D" id="3.40.710.10">
    <property type="entry name" value="DD-peptidase/beta-lactamase superfamily"/>
    <property type="match status" value="1"/>
</dbReference>
<evidence type="ECO:0000256" key="7">
    <source>
        <dbReference type="ARBA" id="ARBA00022676"/>
    </source>
</evidence>
<evidence type="ECO:0000256" key="13">
    <source>
        <dbReference type="ARBA" id="ARBA00023268"/>
    </source>
</evidence>
<dbReference type="GO" id="GO:0008658">
    <property type="term" value="F:penicillin binding"/>
    <property type="evidence" value="ECO:0007669"/>
    <property type="project" value="InterPro"/>
</dbReference>
<keyword evidence="10" id="KW-0133">Cell shape</keyword>
<evidence type="ECO:0000259" key="19">
    <source>
        <dbReference type="Pfam" id="PF00912"/>
    </source>
</evidence>
<keyword evidence="17" id="KW-1133">Transmembrane helix</keyword>
<dbReference type="Gene3D" id="1.10.3810.10">
    <property type="entry name" value="Biosynthetic peptidoglycan transglycosylase-like"/>
    <property type="match status" value="1"/>
</dbReference>
<dbReference type="GO" id="GO:0030288">
    <property type="term" value="C:outer membrane-bounded periplasmic space"/>
    <property type="evidence" value="ECO:0007669"/>
    <property type="project" value="TreeGrafter"/>
</dbReference>
<evidence type="ECO:0000256" key="5">
    <source>
        <dbReference type="ARBA" id="ARBA00022645"/>
    </source>
</evidence>
<keyword evidence="13" id="KW-0511">Multifunctional enzyme</keyword>
<comment type="subcellular location">
    <subcellularLocation>
        <location evidence="1">Cell membrane</location>
    </subcellularLocation>
</comment>